<dbReference type="AlphaFoldDB" id="A0A3B0ZPC1"/>
<dbReference type="InterPro" id="IPR029016">
    <property type="entry name" value="GAF-like_dom_sf"/>
</dbReference>
<evidence type="ECO:0000259" key="1">
    <source>
        <dbReference type="SMART" id="SM00065"/>
    </source>
</evidence>
<dbReference type="SMART" id="SM00065">
    <property type="entry name" value="GAF"/>
    <property type="match status" value="1"/>
</dbReference>
<dbReference type="Gene3D" id="3.30.450.40">
    <property type="match status" value="1"/>
</dbReference>
<reference evidence="2" key="1">
    <citation type="submission" date="2018-06" db="EMBL/GenBank/DDBJ databases">
        <authorList>
            <person name="Zhirakovskaya E."/>
        </authorList>
    </citation>
    <scope>NUCLEOTIDE SEQUENCE</scope>
</reference>
<feature type="domain" description="GAF" evidence="1">
    <location>
        <begin position="80"/>
        <end position="227"/>
    </location>
</feature>
<protein>
    <recommendedName>
        <fullName evidence="1">GAF domain-containing protein</fullName>
    </recommendedName>
</protein>
<gene>
    <name evidence="2" type="ORF">MNBD_GAMMA20-1521</name>
</gene>
<dbReference type="Pfam" id="PF13185">
    <property type="entry name" value="GAF_2"/>
    <property type="match status" value="1"/>
</dbReference>
<organism evidence="2">
    <name type="scientific">hydrothermal vent metagenome</name>
    <dbReference type="NCBI Taxonomy" id="652676"/>
    <lineage>
        <taxon>unclassified sequences</taxon>
        <taxon>metagenomes</taxon>
        <taxon>ecological metagenomes</taxon>
    </lineage>
</organism>
<sequence>MPCRDAMTFTQPRHCFRLQKLWLACVIATLGPGFGAEQDLAGKNNRNQGKPMMKREVLEKKLTQLKAKQQLMEKAWKEAGNRELIQFFVDIMPRTLDTERCSIFILDPVDEKAWLQCGTGMSEKQLQVPTKNSIVGRVISSGQHVVETDLQEQVGVHDVVAVKTGFITRNALCVPVHGVTTKKIVGAIQVLNKNNGMFDDEDRKTLERLAFHLEMNIENIYLRQELAKISLEMGKKIRLLERKLGIK</sequence>
<dbReference type="InterPro" id="IPR003018">
    <property type="entry name" value="GAF"/>
</dbReference>
<dbReference type="SUPFAM" id="SSF55781">
    <property type="entry name" value="GAF domain-like"/>
    <property type="match status" value="1"/>
</dbReference>
<accession>A0A3B0ZPC1</accession>
<name>A0A3B0ZPC1_9ZZZZ</name>
<proteinExistence type="predicted"/>
<evidence type="ECO:0000313" key="2">
    <source>
        <dbReference type="EMBL" id="VAW95415.1"/>
    </source>
</evidence>
<dbReference type="EMBL" id="UOFU01000071">
    <property type="protein sequence ID" value="VAW95415.1"/>
    <property type="molecule type" value="Genomic_DNA"/>
</dbReference>